<protein>
    <recommendedName>
        <fullName evidence="3">phospholipase D</fullName>
        <ecNumber evidence="3">3.1.4.4</ecNumber>
    </recommendedName>
</protein>
<keyword evidence="4" id="KW-0378">Hydrolase</keyword>
<evidence type="ECO:0000259" key="7">
    <source>
        <dbReference type="Pfam" id="PF13091"/>
    </source>
</evidence>
<dbReference type="AlphaFoldDB" id="A0A1H0M0H4"/>
<reference evidence="8 9" key="1">
    <citation type="submission" date="2016-10" db="EMBL/GenBank/DDBJ databases">
        <authorList>
            <person name="de Groot N.N."/>
        </authorList>
    </citation>
    <scope>NUCLEOTIDE SEQUENCE [LARGE SCALE GENOMIC DNA]</scope>
    <source>
        <strain evidence="8 9">CECT 7543</strain>
    </source>
</reference>
<comment type="catalytic activity">
    <reaction evidence="1">
        <text>a 1,2-diacyl-sn-glycero-3-phosphocholine + H2O = a 1,2-diacyl-sn-glycero-3-phosphate + choline + H(+)</text>
        <dbReference type="Rhea" id="RHEA:14445"/>
        <dbReference type="ChEBI" id="CHEBI:15354"/>
        <dbReference type="ChEBI" id="CHEBI:15377"/>
        <dbReference type="ChEBI" id="CHEBI:15378"/>
        <dbReference type="ChEBI" id="CHEBI:57643"/>
        <dbReference type="ChEBI" id="CHEBI:58608"/>
        <dbReference type="EC" id="3.1.4.4"/>
    </reaction>
</comment>
<evidence type="ECO:0000256" key="1">
    <source>
        <dbReference type="ARBA" id="ARBA00000798"/>
    </source>
</evidence>
<evidence type="ECO:0000256" key="4">
    <source>
        <dbReference type="ARBA" id="ARBA00022801"/>
    </source>
</evidence>
<dbReference type="InterPro" id="IPR051406">
    <property type="entry name" value="PLD_domain"/>
</dbReference>
<accession>A0A1H0M0H4</accession>
<dbReference type="InterPro" id="IPR025202">
    <property type="entry name" value="PLD-like_dom"/>
</dbReference>
<dbReference type="GO" id="GO:0016891">
    <property type="term" value="F:RNA endonuclease activity producing 5'-phosphomonoesters, hydrolytic mechanism"/>
    <property type="evidence" value="ECO:0007669"/>
    <property type="project" value="TreeGrafter"/>
</dbReference>
<keyword evidence="5" id="KW-0442">Lipid degradation</keyword>
<comment type="similarity">
    <text evidence="2">Belongs to the phospholipase D family.</text>
</comment>
<organism evidence="8 9">
    <name type="scientific">Pseudomonas arsenicoxydans</name>
    <dbReference type="NCBI Taxonomy" id="702115"/>
    <lineage>
        <taxon>Bacteria</taxon>
        <taxon>Pseudomonadati</taxon>
        <taxon>Pseudomonadota</taxon>
        <taxon>Gammaproteobacteria</taxon>
        <taxon>Pseudomonadales</taxon>
        <taxon>Pseudomonadaceae</taxon>
        <taxon>Pseudomonas</taxon>
    </lineage>
</organism>
<evidence type="ECO:0000256" key="6">
    <source>
        <dbReference type="ARBA" id="ARBA00023098"/>
    </source>
</evidence>
<sequence>MTDFIARTTDGFTMKLWRGERTCLIGFDVEAPAATFVGFAIECKFPGAADFTPLPNRIAFEYDKPTAEAVSGARKFSSLTAPFQKFRWIHFPHETGHGTFVYRGTLMHMPADGQLVAGTSIELAIDLDPISYEGIVDIGFTRGFTSSQAFVDRVPKGMNVNDYGRSLIPSKTEDSLDHKKTDPAIYEWLGFEAVEMIFGLLNEVLEDKTTTLDVFAYDLNEPDIVGSFEKLGSRLRIIIDDAGDHHAPTSCETRAALRLATSAGAANVHRTHFKGLQHHKVLIARRNGVPYKVLCGSTNFSFRGCYVQNNNALLFSEPAVAALFGQVFDASFADPDHFAASDLAKKWHVIETQGPRLHFCFSPHESANLSLGPLGGAIDQATSSVLFNIAFLNQIVSGPTFDSITRLYKRPIFSYGVSDKPSGMNVTKPDGTSAEVDFAYLAKNAPEPFRSEWAGGSGVSVHNKFVVTDFNLPSAKVFTGSSNLSVAGEEHNGDHLILIEDGRIALAYAIEALLVFDHLHFRTDMKKAFEPAAGGVAGHPPPMTLRKPTAITGQPAWFEDDYVEGSQKERDRQLFSH</sequence>
<feature type="domain" description="Phospholipase D-like" evidence="7">
    <location>
        <begin position="228"/>
        <end position="329"/>
    </location>
</feature>
<evidence type="ECO:0000256" key="5">
    <source>
        <dbReference type="ARBA" id="ARBA00022963"/>
    </source>
</evidence>
<dbReference type="Pfam" id="PF13091">
    <property type="entry name" value="PLDc_2"/>
    <property type="match status" value="1"/>
</dbReference>
<dbReference type="CDD" id="cd09173">
    <property type="entry name" value="PLDc_Nuc_like_unchar1_2"/>
    <property type="match status" value="1"/>
</dbReference>
<evidence type="ECO:0000256" key="2">
    <source>
        <dbReference type="ARBA" id="ARBA00008664"/>
    </source>
</evidence>
<keyword evidence="6" id="KW-0443">Lipid metabolism</keyword>
<proteinExistence type="inferred from homology"/>
<dbReference type="EC" id="3.1.4.4" evidence="3"/>
<dbReference type="GO" id="GO:0016042">
    <property type="term" value="P:lipid catabolic process"/>
    <property type="evidence" value="ECO:0007669"/>
    <property type="project" value="UniProtKB-KW"/>
</dbReference>
<dbReference type="CDD" id="cd09172">
    <property type="entry name" value="PLDc_Nuc_like_unchar1_1"/>
    <property type="match status" value="1"/>
</dbReference>
<dbReference type="PANTHER" id="PTHR43856:SF1">
    <property type="entry name" value="MITOCHONDRIAL CARDIOLIPIN HYDROLASE"/>
    <property type="match status" value="1"/>
</dbReference>
<evidence type="ECO:0000256" key="3">
    <source>
        <dbReference type="ARBA" id="ARBA00012027"/>
    </source>
</evidence>
<evidence type="ECO:0000313" key="9">
    <source>
        <dbReference type="Proteomes" id="UP000198827"/>
    </source>
</evidence>
<dbReference type="Proteomes" id="UP000198827">
    <property type="component" value="Chromosome I"/>
</dbReference>
<dbReference type="PANTHER" id="PTHR43856">
    <property type="entry name" value="CARDIOLIPIN HYDROLASE"/>
    <property type="match status" value="1"/>
</dbReference>
<dbReference type="OrthoDB" id="9789376at2"/>
<gene>
    <name evidence="8" type="ORF">SAMN04489798_3722</name>
</gene>
<dbReference type="SUPFAM" id="SSF56024">
    <property type="entry name" value="Phospholipase D/nuclease"/>
    <property type="match status" value="2"/>
</dbReference>
<dbReference type="EMBL" id="LT629705">
    <property type="protein sequence ID" value="SDO73690.1"/>
    <property type="molecule type" value="Genomic_DNA"/>
</dbReference>
<dbReference type="Gene3D" id="3.30.870.10">
    <property type="entry name" value="Endonuclease Chain A"/>
    <property type="match status" value="2"/>
</dbReference>
<dbReference type="GO" id="GO:0004630">
    <property type="term" value="F:phospholipase D activity"/>
    <property type="evidence" value="ECO:0007669"/>
    <property type="project" value="UniProtKB-EC"/>
</dbReference>
<name>A0A1H0M0H4_9PSED</name>
<evidence type="ECO:0000313" key="8">
    <source>
        <dbReference type="EMBL" id="SDO73690.1"/>
    </source>
</evidence>